<keyword evidence="2" id="KW-1185">Reference proteome</keyword>
<accession>A0A1I5UQ42</accession>
<dbReference type="AlphaFoldDB" id="A0A1I5UQ42"/>
<evidence type="ECO:0000313" key="2">
    <source>
        <dbReference type="Proteomes" id="UP000198577"/>
    </source>
</evidence>
<evidence type="ECO:0000313" key="1">
    <source>
        <dbReference type="EMBL" id="SFP97403.1"/>
    </source>
</evidence>
<gene>
    <name evidence="1" type="ORF">SAMN05444406_10819</name>
</gene>
<name>A0A1I5UQ42_9FIRM</name>
<reference evidence="1 2" key="1">
    <citation type="submission" date="2016-10" db="EMBL/GenBank/DDBJ databases">
        <authorList>
            <person name="de Groot N.N."/>
        </authorList>
    </citation>
    <scope>NUCLEOTIDE SEQUENCE [LARGE SCALE GENOMIC DNA]</scope>
    <source>
        <strain evidence="1 2">DSM 20678</strain>
    </source>
</reference>
<organism evidence="1 2">
    <name type="scientific">Caldicoprobacter faecalis</name>
    <dbReference type="NCBI Taxonomy" id="937334"/>
    <lineage>
        <taxon>Bacteria</taxon>
        <taxon>Bacillati</taxon>
        <taxon>Bacillota</taxon>
        <taxon>Clostridia</taxon>
        <taxon>Caldicoprobacterales</taxon>
        <taxon>Caldicoprobacteraceae</taxon>
        <taxon>Caldicoprobacter</taxon>
    </lineage>
</organism>
<dbReference type="EMBL" id="FOXR01000008">
    <property type="protein sequence ID" value="SFP97403.1"/>
    <property type="molecule type" value="Genomic_DNA"/>
</dbReference>
<dbReference type="Proteomes" id="UP000198577">
    <property type="component" value="Unassembled WGS sequence"/>
</dbReference>
<protein>
    <submittedName>
        <fullName evidence="1">Uncharacterized protein</fullName>
    </submittedName>
</protein>
<sequence length="34" mass="3937">MDVKNVFQSLIGRLKTTKTKIIKMEGLKVSIPYR</sequence>
<proteinExistence type="predicted"/>